<keyword evidence="2" id="KW-1133">Transmembrane helix</keyword>
<feature type="region of interest" description="Disordered" evidence="1">
    <location>
        <begin position="136"/>
        <end position="158"/>
    </location>
</feature>
<keyword evidence="2" id="KW-0472">Membrane</keyword>
<dbReference type="AlphaFoldDB" id="A0AAE0YTC0"/>
<evidence type="ECO:0000313" key="3">
    <source>
        <dbReference type="EMBL" id="KAK3756879.1"/>
    </source>
</evidence>
<name>A0AAE0YTC0_9GAST</name>
<reference evidence="3" key="1">
    <citation type="journal article" date="2023" name="G3 (Bethesda)">
        <title>A reference genome for the long-term kleptoplast-retaining sea slug Elysia crispata morphotype clarki.</title>
        <authorList>
            <person name="Eastman K.E."/>
            <person name="Pendleton A.L."/>
            <person name="Shaikh M.A."/>
            <person name="Suttiyut T."/>
            <person name="Ogas R."/>
            <person name="Tomko P."/>
            <person name="Gavelis G."/>
            <person name="Widhalm J.R."/>
            <person name="Wisecaver J.H."/>
        </authorList>
    </citation>
    <scope>NUCLEOTIDE SEQUENCE</scope>
    <source>
        <strain evidence="3">ECLA1</strain>
    </source>
</reference>
<evidence type="ECO:0000256" key="1">
    <source>
        <dbReference type="SAM" id="MobiDB-lite"/>
    </source>
</evidence>
<keyword evidence="4" id="KW-1185">Reference proteome</keyword>
<accession>A0AAE0YTC0</accession>
<gene>
    <name evidence="3" type="ORF">RRG08_027857</name>
</gene>
<proteinExistence type="predicted"/>
<comment type="caution">
    <text evidence="3">The sequence shown here is derived from an EMBL/GenBank/DDBJ whole genome shotgun (WGS) entry which is preliminary data.</text>
</comment>
<evidence type="ECO:0000313" key="4">
    <source>
        <dbReference type="Proteomes" id="UP001283361"/>
    </source>
</evidence>
<dbReference type="Proteomes" id="UP001283361">
    <property type="component" value="Unassembled WGS sequence"/>
</dbReference>
<evidence type="ECO:0000256" key="2">
    <source>
        <dbReference type="SAM" id="Phobius"/>
    </source>
</evidence>
<organism evidence="3 4">
    <name type="scientific">Elysia crispata</name>
    <name type="common">lettuce slug</name>
    <dbReference type="NCBI Taxonomy" id="231223"/>
    <lineage>
        <taxon>Eukaryota</taxon>
        <taxon>Metazoa</taxon>
        <taxon>Spiralia</taxon>
        <taxon>Lophotrochozoa</taxon>
        <taxon>Mollusca</taxon>
        <taxon>Gastropoda</taxon>
        <taxon>Heterobranchia</taxon>
        <taxon>Euthyneura</taxon>
        <taxon>Panpulmonata</taxon>
        <taxon>Sacoglossa</taxon>
        <taxon>Placobranchoidea</taxon>
        <taxon>Plakobranchidae</taxon>
        <taxon>Elysia</taxon>
    </lineage>
</organism>
<sequence length="158" mass="18141">MLLASSQKGKLKKISLLMGVRYLKNNILIGTSYIIYLLYVVGKEIKSAEIRRNRNYFLMEKTKTKTADTRIKSQSLKEICVISHVMGTRTKNQRKIWLRQRFASVTALIEIRDPILDGLEPRLEGSVMWICFGQSSPDSCSRKPRPGSPDPLDNVQRR</sequence>
<protein>
    <submittedName>
        <fullName evidence="3">Uncharacterized protein</fullName>
    </submittedName>
</protein>
<dbReference type="EMBL" id="JAWDGP010005454">
    <property type="protein sequence ID" value="KAK3756879.1"/>
    <property type="molecule type" value="Genomic_DNA"/>
</dbReference>
<keyword evidence="2" id="KW-0812">Transmembrane</keyword>
<feature type="transmembrane region" description="Helical" evidence="2">
    <location>
        <begin position="22"/>
        <end position="42"/>
    </location>
</feature>